<feature type="domain" description="Glycosyl transferase family 28 C-terminal" evidence="8">
    <location>
        <begin position="12"/>
        <end position="175"/>
    </location>
</feature>
<keyword evidence="7" id="KW-0256">Endoplasmic reticulum</keyword>
<dbReference type="EC" id="2.4.1.141" evidence="2 7"/>
<dbReference type="EMBL" id="JELW01000005">
    <property type="protein sequence ID" value="EXV02204.1"/>
    <property type="molecule type" value="Genomic_DNA"/>
</dbReference>
<dbReference type="Pfam" id="PF04101">
    <property type="entry name" value="Glyco_tran_28_C"/>
    <property type="match status" value="1"/>
</dbReference>
<evidence type="ECO:0000256" key="4">
    <source>
        <dbReference type="ARBA" id="ARBA00024804"/>
    </source>
</evidence>
<evidence type="ECO:0000256" key="3">
    <source>
        <dbReference type="ARBA" id="ARBA00017468"/>
    </source>
</evidence>
<keyword evidence="7 9" id="KW-0808">Transferase</keyword>
<keyword evidence="7" id="KW-0328">Glycosyltransferase</keyword>
<name>A0A0A1UWB3_9HYPO</name>
<dbReference type="GO" id="GO:0006488">
    <property type="term" value="P:dolichol-linked oligosaccharide biosynthetic process"/>
    <property type="evidence" value="ECO:0007669"/>
    <property type="project" value="TreeGrafter"/>
</dbReference>
<sequence length="211" mass="23870">MTSNSGALERYCLVTVGATVGFEELTKEVLQSAFWQFLREQGFTALHVQCGPDIPWASARFSDQKEKLPKGFEVDVFDVKTNLMKDEMVLCQARPGQRAQGLVISHAGTGTILDAWKMGLPLIVVPNTRLLNDHQTEMAKHLARQGYATMSSADRLDLQEAIHKAVLLWEENKTTRWPAHNVRGKEKETLRLWDIRPGEVKKEEISQMSHD</sequence>
<evidence type="ECO:0000256" key="1">
    <source>
        <dbReference type="ARBA" id="ARBA00011198"/>
    </source>
</evidence>
<accession>A0A0A1UWB3</accession>
<dbReference type="SUPFAM" id="SSF53756">
    <property type="entry name" value="UDP-Glycosyltransferase/glycogen phosphorylase"/>
    <property type="match status" value="1"/>
</dbReference>
<dbReference type="OrthoDB" id="20273at2759"/>
<protein>
    <recommendedName>
        <fullName evidence="3 7">UDP-N-acetylglucosamine transferase subunit ALG13</fullName>
        <ecNumber evidence="2 7">2.4.1.141</ecNumber>
    </recommendedName>
    <alternativeName>
        <fullName evidence="5 7">Asparagine-linked glycosylation protein 13</fullName>
    </alternativeName>
</protein>
<evidence type="ECO:0000256" key="5">
    <source>
        <dbReference type="ARBA" id="ARBA00032061"/>
    </source>
</evidence>
<evidence type="ECO:0000313" key="9">
    <source>
        <dbReference type="EMBL" id="EXV02204.1"/>
    </source>
</evidence>
<comment type="subcellular location">
    <subcellularLocation>
        <location evidence="7">Endoplasmic reticulum</location>
    </subcellularLocation>
</comment>
<reference evidence="9 10" key="1">
    <citation type="submission" date="2014-02" db="EMBL/GenBank/DDBJ databases">
        <title>The genome sequence of the entomopathogenic fungus Metarhizium robertsii ARSEF 2575.</title>
        <authorList>
            <person name="Giuliano Garisto Donzelli B."/>
            <person name="Roe B.A."/>
            <person name="Macmil S.L."/>
            <person name="Krasnoff S.B."/>
            <person name="Gibson D.M."/>
        </authorList>
    </citation>
    <scope>NUCLEOTIDE SEQUENCE [LARGE SCALE GENOMIC DNA]</scope>
    <source>
        <strain evidence="9 10">ARSEF 2575</strain>
    </source>
</reference>
<comment type="function">
    <text evidence="4 7">Involved in protein N-glycosylation. Essential for the second step of the dolichol-linked oligosaccharide pathway.</text>
</comment>
<evidence type="ECO:0000313" key="10">
    <source>
        <dbReference type="Proteomes" id="UP000030151"/>
    </source>
</evidence>
<dbReference type="eggNOG" id="KOG3349">
    <property type="taxonomic scope" value="Eukaryota"/>
</dbReference>
<comment type="subunit">
    <text evidence="1 7">Heterodimer with ALG14 to form a functional enzyme.</text>
</comment>
<proteinExistence type="inferred from homology"/>
<evidence type="ECO:0000256" key="7">
    <source>
        <dbReference type="RuleBase" id="RU362128"/>
    </source>
</evidence>
<dbReference type="InterPro" id="IPR007235">
    <property type="entry name" value="Glyco_trans_28_C"/>
</dbReference>
<comment type="similarity">
    <text evidence="7">Belongs to the glycosyltransferase 28 family.</text>
</comment>
<dbReference type="Proteomes" id="UP000030151">
    <property type="component" value="Unassembled WGS sequence"/>
</dbReference>
<comment type="catalytic activity">
    <reaction evidence="6">
        <text>an N-acetyl-alpha-D-glucosaminyl-diphospho-di-trans,poly-cis-dolichol + UDP-N-acetyl-alpha-D-glucosamine = an N,N'-diacetylchitobiosyl-diphospho-di-trans,poly-cis-dolichol + UDP + H(+)</text>
        <dbReference type="Rhea" id="RHEA:23380"/>
        <dbReference type="Rhea" id="RHEA-COMP:19507"/>
        <dbReference type="Rhea" id="RHEA-COMP:19510"/>
        <dbReference type="ChEBI" id="CHEBI:15378"/>
        <dbReference type="ChEBI" id="CHEBI:57269"/>
        <dbReference type="ChEBI" id="CHEBI:57705"/>
        <dbReference type="ChEBI" id="CHEBI:58223"/>
        <dbReference type="ChEBI" id="CHEBI:58427"/>
        <dbReference type="EC" id="2.4.1.141"/>
    </reaction>
</comment>
<dbReference type="HOGENOM" id="CLU_085408_2_1_1"/>
<dbReference type="GO" id="GO:0004577">
    <property type="term" value="F:N-acetylglucosaminyldiphosphodolichol N-acetylglucosaminyltransferase activity"/>
    <property type="evidence" value="ECO:0007669"/>
    <property type="project" value="UniProtKB-EC"/>
</dbReference>
<evidence type="ECO:0000256" key="2">
    <source>
        <dbReference type="ARBA" id="ARBA00012614"/>
    </source>
</evidence>
<dbReference type="PANTHER" id="PTHR47043:SF1">
    <property type="entry name" value="UDP-N-ACETYLGLUCOSAMINE TRANSFERASE SUBUNIT ALG13"/>
    <property type="match status" value="1"/>
</dbReference>
<dbReference type="GO" id="GO:0043541">
    <property type="term" value="C:UDP-N-acetylglucosamine transferase complex"/>
    <property type="evidence" value="ECO:0007669"/>
    <property type="project" value="TreeGrafter"/>
</dbReference>
<dbReference type="InterPro" id="IPR052474">
    <property type="entry name" value="UDP-GlcNAc_transferase"/>
</dbReference>
<dbReference type="AlphaFoldDB" id="A0A0A1UWB3"/>
<dbReference type="PANTHER" id="PTHR47043">
    <property type="entry name" value="UDP-N-ACETYLGLUCOSAMINE TRANSFERASE SUBUNIT ALG13"/>
    <property type="match status" value="1"/>
</dbReference>
<comment type="caution">
    <text evidence="9">The sequence shown here is derived from an EMBL/GenBank/DDBJ whole genome shotgun (WGS) entry which is preliminary data.</text>
</comment>
<gene>
    <name evidence="7" type="primary">ALG13</name>
    <name evidence="9" type="ORF">X797_004333</name>
</gene>
<evidence type="ECO:0000259" key="8">
    <source>
        <dbReference type="Pfam" id="PF04101"/>
    </source>
</evidence>
<dbReference type="Gene3D" id="3.40.50.2000">
    <property type="entry name" value="Glycogen Phosphorylase B"/>
    <property type="match status" value="1"/>
</dbReference>
<organism evidence="9 10">
    <name type="scientific">Metarhizium robertsii</name>
    <dbReference type="NCBI Taxonomy" id="568076"/>
    <lineage>
        <taxon>Eukaryota</taxon>
        <taxon>Fungi</taxon>
        <taxon>Dikarya</taxon>
        <taxon>Ascomycota</taxon>
        <taxon>Pezizomycotina</taxon>
        <taxon>Sordariomycetes</taxon>
        <taxon>Hypocreomycetidae</taxon>
        <taxon>Hypocreales</taxon>
        <taxon>Clavicipitaceae</taxon>
        <taxon>Metarhizium</taxon>
    </lineage>
</organism>
<evidence type="ECO:0000256" key="6">
    <source>
        <dbReference type="ARBA" id="ARBA00048184"/>
    </source>
</evidence>